<dbReference type="GO" id="GO:0016787">
    <property type="term" value="F:hydrolase activity"/>
    <property type="evidence" value="ECO:0007669"/>
    <property type="project" value="UniProtKB-KW"/>
</dbReference>
<dbReference type="GO" id="GO:0005789">
    <property type="term" value="C:endoplasmic reticulum membrane"/>
    <property type="evidence" value="ECO:0007669"/>
    <property type="project" value="UniProtKB-SubCell"/>
</dbReference>
<comment type="pathway">
    <text evidence="1">Glycolipid biosynthesis; glycosylphosphatidylinositol-anchor biosynthesis.</text>
</comment>
<dbReference type="PANTHER" id="PTHR12250:SF0">
    <property type="entry name" value="GPI ETHANOLAMINE PHOSPHATE TRANSFERASE 1"/>
    <property type="match status" value="1"/>
</dbReference>
<feature type="transmembrane region" description="Helical" evidence="1">
    <location>
        <begin position="177"/>
        <end position="200"/>
    </location>
</feature>
<keyword evidence="5" id="KW-1185">Reference proteome</keyword>
<dbReference type="Gene3D" id="6.10.140.1070">
    <property type="match status" value="1"/>
</dbReference>
<dbReference type="GO" id="GO:0006506">
    <property type="term" value="P:GPI anchor biosynthetic process"/>
    <property type="evidence" value="ECO:0007669"/>
    <property type="project" value="UniProtKB-UniPathway"/>
</dbReference>
<keyword evidence="1" id="KW-1133">Transmembrane helix</keyword>
<comment type="subcellular location">
    <subcellularLocation>
        <location evidence="1">Endoplasmic reticulum membrane</location>
        <topology evidence="1">Multi-pass membrane protein</topology>
    </subcellularLocation>
</comment>
<evidence type="ECO:0000256" key="1">
    <source>
        <dbReference type="RuleBase" id="RU367138"/>
    </source>
</evidence>
<evidence type="ECO:0000256" key="2">
    <source>
        <dbReference type="SAM" id="MobiDB-lite"/>
    </source>
</evidence>
<feature type="region of interest" description="Disordered" evidence="2">
    <location>
        <begin position="279"/>
        <end position="318"/>
    </location>
</feature>
<feature type="domain" description="GPI ethanolamine phosphate transferase 1 C-terminal" evidence="3">
    <location>
        <begin position="174"/>
        <end position="271"/>
    </location>
</feature>
<comment type="function">
    <text evidence="1">Ethanolamine phosphate transferase involved in glycosylphosphatidylinositol-anchor biosynthesis. Transfers ethanolamine phosphate to the first alpha-1,4-linked mannose of the glycosylphosphatidylinositol precursor of GPI-anchor.</text>
</comment>
<evidence type="ECO:0000313" key="5">
    <source>
        <dbReference type="Proteomes" id="UP000245207"/>
    </source>
</evidence>
<protein>
    <recommendedName>
        <fullName evidence="1">GPI ethanolamine phosphate transferase 1</fullName>
        <ecNumber evidence="1">2.-.-.-</ecNumber>
    </recommendedName>
</protein>
<dbReference type="InterPro" id="IPR007070">
    <property type="entry name" value="GPI_EtnP_transferase_1"/>
</dbReference>
<dbReference type="STRING" id="35608.A0A2U1L2F3"/>
<dbReference type="AlphaFoldDB" id="A0A2U1L2F3"/>
<dbReference type="Pfam" id="PF04987">
    <property type="entry name" value="PigN"/>
    <property type="match status" value="1"/>
</dbReference>
<dbReference type="OrthoDB" id="1729659at2759"/>
<organism evidence="4 5">
    <name type="scientific">Artemisia annua</name>
    <name type="common">Sweet wormwood</name>
    <dbReference type="NCBI Taxonomy" id="35608"/>
    <lineage>
        <taxon>Eukaryota</taxon>
        <taxon>Viridiplantae</taxon>
        <taxon>Streptophyta</taxon>
        <taxon>Embryophyta</taxon>
        <taxon>Tracheophyta</taxon>
        <taxon>Spermatophyta</taxon>
        <taxon>Magnoliopsida</taxon>
        <taxon>eudicotyledons</taxon>
        <taxon>Gunneridae</taxon>
        <taxon>Pentapetalae</taxon>
        <taxon>asterids</taxon>
        <taxon>campanulids</taxon>
        <taxon>Asterales</taxon>
        <taxon>Asteraceae</taxon>
        <taxon>Asteroideae</taxon>
        <taxon>Anthemideae</taxon>
        <taxon>Artemisiinae</taxon>
        <taxon>Artemisia</taxon>
    </lineage>
</organism>
<sequence length="335" mass="37575">MKLNLRNRTIVAGSYGVPPTPARRAFFIVYQSVAPYIVEIQVLPLAREFLQLLLRAKLMFVYFEDGKEPKTQKNKATAYHLGLLKAKLAKLRRELLRPTTKGGFSMVLLLFSATSPLSRLTSIYLGFAPLFYYYLLEGELKPTDVKCLVGSWVFYMILGLDKSIFKQLFTIIYRYEAVFYGALGLALFGWILFENALLYVKKPDRSITSLEAENGSIILEEGDRCLQLSDMRIPVVFLVFFNIAFFGTGNFASIASFEISSVYRFVTIVSEPLSSSNLNIQMHRSDGSNSEESSGSPPKDDGAGCEVGSDSRKSSPTHKYVKLVKDSHKGFLPIV</sequence>
<comment type="similarity">
    <text evidence="1">Belongs to the PIGG/PIGN/PIGO family. PIGN subfamily.</text>
</comment>
<dbReference type="Proteomes" id="UP000245207">
    <property type="component" value="Unassembled WGS sequence"/>
</dbReference>
<name>A0A2U1L2F3_ARTAN</name>
<dbReference type="EMBL" id="PKPP01011963">
    <property type="protein sequence ID" value="PWA43192.1"/>
    <property type="molecule type" value="Genomic_DNA"/>
</dbReference>
<dbReference type="EC" id="2.-.-.-" evidence="1"/>
<feature type="transmembrane region" description="Helical" evidence="1">
    <location>
        <begin position="235"/>
        <end position="257"/>
    </location>
</feature>
<feature type="compositionally biased region" description="Low complexity" evidence="2">
    <location>
        <begin position="287"/>
        <end position="296"/>
    </location>
</feature>
<feature type="transmembrane region" description="Helical" evidence="1">
    <location>
        <begin position="147"/>
        <end position="165"/>
    </location>
</feature>
<evidence type="ECO:0000313" key="4">
    <source>
        <dbReference type="EMBL" id="PWA43192.1"/>
    </source>
</evidence>
<evidence type="ECO:0000259" key="3">
    <source>
        <dbReference type="Pfam" id="PF04987"/>
    </source>
</evidence>
<dbReference type="PANTHER" id="PTHR12250">
    <property type="entry name" value="PHOSPHATIDYLINOSITOL GLYCAN, CLASS N"/>
    <property type="match status" value="1"/>
</dbReference>
<proteinExistence type="inferred from homology"/>
<feature type="transmembrane region" description="Helical" evidence="1">
    <location>
        <begin position="117"/>
        <end position="135"/>
    </location>
</feature>
<comment type="caution">
    <text evidence="1">Lacks conserved residue(s) required for the propagation of feature annotation.</text>
</comment>
<dbReference type="UniPathway" id="UPA00196"/>
<dbReference type="InterPro" id="IPR017852">
    <property type="entry name" value="GPI_EtnP_transferase_1_C"/>
</dbReference>
<keyword evidence="1 4" id="KW-0808">Transferase</keyword>
<keyword evidence="1" id="KW-0812">Transmembrane</keyword>
<dbReference type="GO" id="GO:0051377">
    <property type="term" value="F:mannose-ethanolamine phosphotransferase activity"/>
    <property type="evidence" value="ECO:0007669"/>
    <property type="project" value="UniProtKB-UniRule"/>
</dbReference>
<accession>A0A2U1L2F3</accession>
<keyword evidence="1" id="KW-0256">Endoplasmic reticulum</keyword>
<gene>
    <name evidence="4" type="ORF">CTI12_AA537900</name>
</gene>
<keyword evidence="1" id="KW-0472">Membrane</keyword>
<keyword evidence="4" id="KW-0378">Hydrolase</keyword>
<reference evidence="4 5" key="1">
    <citation type="journal article" date="2018" name="Mol. Plant">
        <title>The genome of Artemisia annua provides insight into the evolution of Asteraceae family and artemisinin biosynthesis.</title>
        <authorList>
            <person name="Shen Q."/>
            <person name="Zhang L."/>
            <person name="Liao Z."/>
            <person name="Wang S."/>
            <person name="Yan T."/>
            <person name="Shi P."/>
            <person name="Liu M."/>
            <person name="Fu X."/>
            <person name="Pan Q."/>
            <person name="Wang Y."/>
            <person name="Lv Z."/>
            <person name="Lu X."/>
            <person name="Zhang F."/>
            <person name="Jiang W."/>
            <person name="Ma Y."/>
            <person name="Chen M."/>
            <person name="Hao X."/>
            <person name="Li L."/>
            <person name="Tang Y."/>
            <person name="Lv G."/>
            <person name="Zhou Y."/>
            <person name="Sun X."/>
            <person name="Brodelius P.E."/>
            <person name="Rose J.K.C."/>
            <person name="Tang K."/>
        </authorList>
    </citation>
    <scope>NUCLEOTIDE SEQUENCE [LARGE SCALE GENOMIC DNA]</scope>
    <source>
        <strain evidence="5">cv. Huhao1</strain>
        <tissue evidence="4">Leaf</tissue>
    </source>
</reference>
<keyword evidence="1" id="KW-0337">GPI-anchor biosynthesis</keyword>
<comment type="caution">
    <text evidence="4">The sequence shown here is derived from an EMBL/GenBank/DDBJ whole genome shotgun (WGS) entry which is preliminary data.</text>
</comment>